<gene>
    <name evidence="3" type="ORF">ACFSE1_13580</name>
</gene>
<dbReference type="InterPro" id="IPR019223">
    <property type="entry name" value="DUF2147"/>
</dbReference>
<dbReference type="Proteomes" id="UP001597322">
    <property type="component" value="Unassembled WGS sequence"/>
</dbReference>
<proteinExistence type="predicted"/>
<dbReference type="Gene3D" id="2.40.128.520">
    <property type="match status" value="1"/>
</dbReference>
<feature type="signal peptide" evidence="1">
    <location>
        <begin position="1"/>
        <end position="21"/>
    </location>
</feature>
<keyword evidence="4" id="KW-1185">Reference proteome</keyword>
<accession>A0ABW4M4W5</accession>
<dbReference type="Pfam" id="PF09917">
    <property type="entry name" value="DUF2147"/>
    <property type="match status" value="1"/>
</dbReference>
<reference evidence="4" key="1">
    <citation type="journal article" date="2019" name="Int. J. Syst. Evol. Microbiol.">
        <title>The Global Catalogue of Microorganisms (GCM) 10K type strain sequencing project: providing services to taxonomists for standard genome sequencing and annotation.</title>
        <authorList>
            <consortium name="The Broad Institute Genomics Platform"/>
            <consortium name="The Broad Institute Genome Sequencing Center for Infectious Disease"/>
            <person name="Wu L."/>
            <person name="Ma J."/>
        </authorList>
    </citation>
    <scope>NUCLEOTIDE SEQUENCE [LARGE SCALE GENOMIC DNA]</scope>
    <source>
        <strain evidence="4">CG52</strain>
    </source>
</reference>
<evidence type="ECO:0000313" key="4">
    <source>
        <dbReference type="Proteomes" id="UP001597322"/>
    </source>
</evidence>
<dbReference type="EMBL" id="JBHUEQ010000025">
    <property type="protein sequence ID" value="MFD1746497.1"/>
    <property type="molecule type" value="Genomic_DNA"/>
</dbReference>
<evidence type="ECO:0000256" key="1">
    <source>
        <dbReference type="SAM" id="SignalP"/>
    </source>
</evidence>
<evidence type="ECO:0000313" key="3">
    <source>
        <dbReference type="EMBL" id="MFD1746497.1"/>
    </source>
</evidence>
<evidence type="ECO:0000259" key="2">
    <source>
        <dbReference type="Pfam" id="PF09917"/>
    </source>
</evidence>
<dbReference type="PANTHER" id="PTHR36919">
    <property type="entry name" value="BLR1215 PROTEIN"/>
    <property type="match status" value="1"/>
</dbReference>
<keyword evidence="1" id="KW-0732">Signal</keyword>
<feature type="chain" id="PRO_5046204511" evidence="1">
    <location>
        <begin position="22"/>
        <end position="113"/>
    </location>
</feature>
<organism evidence="3 4">
    <name type="scientific">Rhizobium helianthi</name>
    <dbReference type="NCBI Taxonomy" id="1132695"/>
    <lineage>
        <taxon>Bacteria</taxon>
        <taxon>Pseudomonadati</taxon>
        <taxon>Pseudomonadota</taxon>
        <taxon>Alphaproteobacteria</taxon>
        <taxon>Hyphomicrobiales</taxon>
        <taxon>Rhizobiaceae</taxon>
        <taxon>Rhizobium/Agrobacterium group</taxon>
        <taxon>Rhizobium</taxon>
    </lineage>
</organism>
<dbReference type="PANTHER" id="PTHR36919:SF2">
    <property type="entry name" value="BLL6627 PROTEIN"/>
    <property type="match status" value="1"/>
</dbReference>
<sequence>MVKLTTVAAAIVLAMSGMAAAAEPIEGSWKTASGETASISKCGSAFCVTLKTGKHAGKQIGKMSGSGSSYSGEITDPANDKTYSGSGAVSGNSLKMKGCVMSIFCKSQTWTRL</sequence>
<protein>
    <submittedName>
        <fullName evidence="3">DUF2147 domain-containing protein</fullName>
    </submittedName>
</protein>
<name>A0ABW4M4W5_9HYPH</name>
<comment type="caution">
    <text evidence="3">The sequence shown here is derived from an EMBL/GenBank/DDBJ whole genome shotgun (WGS) entry which is preliminary data.</text>
</comment>
<dbReference type="RefSeq" id="WP_377402257.1">
    <property type="nucleotide sequence ID" value="NZ_JBHUEQ010000025.1"/>
</dbReference>
<feature type="domain" description="DUF2147" evidence="2">
    <location>
        <begin position="62"/>
        <end position="112"/>
    </location>
</feature>